<accession>A0ABP7DSB6</accession>
<name>A0ABP7DSB6_9SPHN</name>
<reference evidence="2" key="1">
    <citation type="journal article" date="2019" name="Int. J. Syst. Evol. Microbiol.">
        <title>The Global Catalogue of Microorganisms (GCM) 10K type strain sequencing project: providing services to taxonomists for standard genome sequencing and annotation.</title>
        <authorList>
            <consortium name="The Broad Institute Genomics Platform"/>
            <consortium name="The Broad Institute Genome Sequencing Center for Infectious Disease"/>
            <person name="Wu L."/>
            <person name="Ma J."/>
        </authorList>
    </citation>
    <scope>NUCLEOTIDE SEQUENCE [LARGE SCALE GENOMIC DNA]</scope>
    <source>
        <strain evidence="2">JCM 17498</strain>
    </source>
</reference>
<gene>
    <name evidence="1" type="ORF">GCM10022268_17190</name>
</gene>
<dbReference type="EMBL" id="BAABBF010000003">
    <property type="protein sequence ID" value="GAA3708429.1"/>
    <property type="molecule type" value="Genomic_DNA"/>
</dbReference>
<protein>
    <submittedName>
        <fullName evidence="1">Uncharacterized protein</fullName>
    </submittedName>
</protein>
<evidence type="ECO:0000313" key="2">
    <source>
        <dbReference type="Proteomes" id="UP001500523"/>
    </source>
</evidence>
<organism evidence="1 2">
    <name type="scientific">Sphingomonas cynarae</name>
    <dbReference type="NCBI Taxonomy" id="930197"/>
    <lineage>
        <taxon>Bacteria</taxon>
        <taxon>Pseudomonadati</taxon>
        <taxon>Pseudomonadota</taxon>
        <taxon>Alphaproteobacteria</taxon>
        <taxon>Sphingomonadales</taxon>
        <taxon>Sphingomonadaceae</taxon>
        <taxon>Sphingomonas</taxon>
    </lineage>
</organism>
<proteinExistence type="predicted"/>
<dbReference type="Proteomes" id="UP001500523">
    <property type="component" value="Unassembled WGS sequence"/>
</dbReference>
<keyword evidence="2" id="KW-1185">Reference proteome</keyword>
<dbReference type="RefSeq" id="WP_344692941.1">
    <property type="nucleotide sequence ID" value="NZ_BAABBF010000003.1"/>
</dbReference>
<comment type="caution">
    <text evidence="1">The sequence shown here is derived from an EMBL/GenBank/DDBJ whole genome shotgun (WGS) entry which is preliminary data.</text>
</comment>
<evidence type="ECO:0000313" key="1">
    <source>
        <dbReference type="EMBL" id="GAA3708429.1"/>
    </source>
</evidence>
<sequence>MARNTPTSAMRLRVLARRLLDLADRFEVPSETTAEADQLIEHVEQAASEVRAVVRGRG</sequence>